<dbReference type="GO" id="GO:0003700">
    <property type="term" value="F:DNA-binding transcription factor activity"/>
    <property type="evidence" value="ECO:0007669"/>
    <property type="project" value="TreeGrafter"/>
</dbReference>
<evidence type="ECO:0000256" key="3">
    <source>
        <dbReference type="SAM" id="Coils"/>
    </source>
</evidence>
<accession>A0A1G6T2F9</accession>
<feature type="domain" description="HTH tetR-type" evidence="4">
    <location>
        <begin position="16"/>
        <end position="76"/>
    </location>
</feature>
<keyword evidence="1 2" id="KW-0238">DNA-binding</keyword>
<dbReference type="Pfam" id="PF00440">
    <property type="entry name" value="TetR_N"/>
    <property type="match status" value="1"/>
</dbReference>
<name>A0A1G6T2F9_9ACTN</name>
<dbReference type="GO" id="GO:0000976">
    <property type="term" value="F:transcription cis-regulatory region binding"/>
    <property type="evidence" value="ECO:0007669"/>
    <property type="project" value="TreeGrafter"/>
</dbReference>
<dbReference type="Gene3D" id="1.10.10.60">
    <property type="entry name" value="Homeodomain-like"/>
    <property type="match status" value="1"/>
</dbReference>
<dbReference type="STRING" id="675864.SAMN04489747_0493"/>
<dbReference type="RefSeq" id="WP_157676929.1">
    <property type="nucleotide sequence ID" value="NZ_LT629688.1"/>
</dbReference>
<feature type="coiled-coil region" evidence="3">
    <location>
        <begin position="70"/>
        <end position="97"/>
    </location>
</feature>
<dbReference type="InterPro" id="IPR001647">
    <property type="entry name" value="HTH_TetR"/>
</dbReference>
<dbReference type="AlphaFoldDB" id="A0A1G6T2F9"/>
<dbReference type="SUPFAM" id="SSF48498">
    <property type="entry name" value="Tetracyclin repressor-like, C-terminal domain"/>
    <property type="match status" value="1"/>
</dbReference>
<evidence type="ECO:0000256" key="1">
    <source>
        <dbReference type="ARBA" id="ARBA00023125"/>
    </source>
</evidence>
<evidence type="ECO:0000313" key="6">
    <source>
        <dbReference type="Proteomes" id="UP000198546"/>
    </source>
</evidence>
<dbReference type="OrthoDB" id="7252896at2"/>
<dbReference type="InterPro" id="IPR009057">
    <property type="entry name" value="Homeodomain-like_sf"/>
</dbReference>
<keyword evidence="6" id="KW-1185">Reference proteome</keyword>
<dbReference type="Gene3D" id="1.10.357.10">
    <property type="entry name" value="Tetracycline Repressor, domain 2"/>
    <property type="match status" value="1"/>
</dbReference>
<sequence>MSLTVKPPGTPSARRERTRRRLMEAAVHVVAEKGVNGASVEEICERAGFTRGAFYSNFGSKEDLCLAVMRQHVEDHLARANEALDSAEQEGLDAEHTLVRAVDLVVDSQDAESETLLTMHELRLLAIRNPEVRGGFLEMEEQTDAMVASIIERGIERHGLRLVLPGREVGRLLGSVFEQGLLDAALHDRRGDKSAVKRQMVAVLRALMTDAPTA</sequence>
<feature type="DNA-binding region" description="H-T-H motif" evidence="2">
    <location>
        <begin position="39"/>
        <end position="58"/>
    </location>
</feature>
<dbReference type="InterPro" id="IPR036271">
    <property type="entry name" value="Tet_transcr_reg_TetR-rel_C_sf"/>
</dbReference>
<evidence type="ECO:0000313" key="5">
    <source>
        <dbReference type="EMBL" id="SDD22726.1"/>
    </source>
</evidence>
<dbReference type="PROSITE" id="PS50977">
    <property type="entry name" value="HTH_TETR_2"/>
    <property type="match status" value="1"/>
</dbReference>
<dbReference type="EMBL" id="LT629688">
    <property type="protein sequence ID" value="SDD22726.1"/>
    <property type="molecule type" value="Genomic_DNA"/>
</dbReference>
<dbReference type="PRINTS" id="PR00455">
    <property type="entry name" value="HTHTETR"/>
</dbReference>
<dbReference type="PANTHER" id="PTHR30055">
    <property type="entry name" value="HTH-TYPE TRANSCRIPTIONAL REGULATOR RUTR"/>
    <property type="match status" value="1"/>
</dbReference>
<dbReference type="Proteomes" id="UP000198546">
    <property type="component" value="Chromosome i"/>
</dbReference>
<organism evidence="5 6">
    <name type="scientific">Auraticoccus monumenti</name>
    <dbReference type="NCBI Taxonomy" id="675864"/>
    <lineage>
        <taxon>Bacteria</taxon>
        <taxon>Bacillati</taxon>
        <taxon>Actinomycetota</taxon>
        <taxon>Actinomycetes</taxon>
        <taxon>Propionibacteriales</taxon>
        <taxon>Propionibacteriaceae</taxon>
        <taxon>Auraticoccus</taxon>
    </lineage>
</organism>
<reference evidence="5 6" key="1">
    <citation type="submission" date="2016-10" db="EMBL/GenBank/DDBJ databases">
        <authorList>
            <person name="de Groot N.N."/>
        </authorList>
    </citation>
    <scope>NUCLEOTIDE SEQUENCE [LARGE SCALE GENOMIC DNA]</scope>
    <source>
        <strain evidence="5 6">MON 2.2</strain>
    </source>
</reference>
<evidence type="ECO:0000259" key="4">
    <source>
        <dbReference type="PROSITE" id="PS50977"/>
    </source>
</evidence>
<gene>
    <name evidence="5" type="ORF">SAMN04489747_0493</name>
</gene>
<keyword evidence="3" id="KW-0175">Coiled coil</keyword>
<dbReference type="SUPFAM" id="SSF46689">
    <property type="entry name" value="Homeodomain-like"/>
    <property type="match status" value="1"/>
</dbReference>
<dbReference type="InterPro" id="IPR050109">
    <property type="entry name" value="HTH-type_TetR-like_transc_reg"/>
</dbReference>
<evidence type="ECO:0000256" key="2">
    <source>
        <dbReference type="PROSITE-ProRule" id="PRU00335"/>
    </source>
</evidence>
<protein>
    <submittedName>
        <fullName evidence="5">DNA-binding transcriptional regulator, AcrR family</fullName>
    </submittedName>
</protein>
<proteinExistence type="predicted"/>
<dbReference type="PANTHER" id="PTHR30055:SF241">
    <property type="entry name" value="TRANSCRIPTIONAL REGULATORY PROTEIN"/>
    <property type="match status" value="1"/>
</dbReference>